<reference evidence="2 3" key="1">
    <citation type="submission" date="2014-04" db="EMBL/GenBank/DDBJ databases">
        <title>Evolutionary Origins and Diversification of the Mycorrhizal Mutualists.</title>
        <authorList>
            <consortium name="DOE Joint Genome Institute"/>
            <consortium name="Mycorrhizal Genomics Consortium"/>
            <person name="Kohler A."/>
            <person name="Kuo A."/>
            <person name="Nagy L.G."/>
            <person name="Floudas D."/>
            <person name="Copeland A."/>
            <person name="Barry K.W."/>
            <person name="Cichocki N."/>
            <person name="Veneault-Fourrey C."/>
            <person name="LaButti K."/>
            <person name="Lindquist E.A."/>
            <person name="Lipzen A."/>
            <person name="Lundell T."/>
            <person name="Morin E."/>
            <person name="Murat C."/>
            <person name="Riley R."/>
            <person name="Ohm R."/>
            <person name="Sun H."/>
            <person name="Tunlid A."/>
            <person name="Henrissat B."/>
            <person name="Grigoriev I.V."/>
            <person name="Hibbett D.S."/>
            <person name="Martin F."/>
        </authorList>
    </citation>
    <scope>NUCLEOTIDE SEQUENCE [LARGE SCALE GENOMIC DNA]</scope>
    <source>
        <strain evidence="2 3">FD-317 M1</strain>
    </source>
</reference>
<name>A0A0D0C882_9AGAR</name>
<dbReference type="AlphaFoldDB" id="A0A0D0C882"/>
<evidence type="ECO:0000256" key="1">
    <source>
        <dbReference type="SAM" id="MobiDB-lite"/>
    </source>
</evidence>
<sequence length="155" mass="16714">MDHCRDACQEGWAKEKKSKEQARASFSYSPYPTSSSSSAGPCNSKPFLLSCQGKSQSLTASHAVNKNTSSMVLTTAVERISLPRMVPGSAFISTSEAPAVPHIFPPEITSVPFAEETTHASAIICPVPTISDPFTESISLLDHLPFTDFDNCIIY</sequence>
<dbReference type="HOGENOM" id="CLU_1695663_0_0_1"/>
<dbReference type="Proteomes" id="UP000053593">
    <property type="component" value="Unassembled WGS sequence"/>
</dbReference>
<feature type="compositionally biased region" description="Low complexity" evidence="1">
    <location>
        <begin position="25"/>
        <end position="38"/>
    </location>
</feature>
<protein>
    <submittedName>
        <fullName evidence="2">Uncharacterized protein</fullName>
    </submittedName>
</protein>
<feature type="compositionally biased region" description="Basic and acidic residues" evidence="1">
    <location>
        <begin position="1"/>
        <end position="22"/>
    </location>
</feature>
<organism evidence="2 3">
    <name type="scientific">Collybiopsis luxurians FD-317 M1</name>
    <dbReference type="NCBI Taxonomy" id="944289"/>
    <lineage>
        <taxon>Eukaryota</taxon>
        <taxon>Fungi</taxon>
        <taxon>Dikarya</taxon>
        <taxon>Basidiomycota</taxon>
        <taxon>Agaricomycotina</taxon>
        <taxon>Agaricomycetes</taxon>
        <taxon>Agaricomycetidae</taxon>
        <taxon>Agaricales</taxon>
        <taxon>Marasmiineae</taxon>
        <taxon>Omphalotaceae</taxon>
        <taxon>Collybiopsis</taxon>
        <taxon>Collybiopsis luxurians</taxon>
    </lineage>
</organism>
<dbReference type="EMBL" id="KN834877">
    <property type="protein sequence ID" value="KIK50958.1"/>
    <property type="molecule type" value="Genomic_DNA"/>
</dbReference>
<gene>
    <name evidence="2" type="ORF">GYMLUDRAFT_65067</name>
</gene>
<proteinExistence type="predicted"/>
<accession>A0A0D0C882</accession>
<keyword evidence="3" id="KW-1185">Reference proteome</keyword>
<evidence type="ECO:0000313" key="2">
    <source>
        <dbReference type="EMBL" id="KIK50958.1"/>
    </source>
</evidence>
<evidence type="ECO:0000313" key="3">
    <source>
        <dbReference type="Proteomes" id="UP000053593"/>
    </source>
</evidence>
<feature type="region of interest" description="Disordered" evidence="1">
    <location>
        <begin position="1"/>
        <end position="39"/>
    </location>
</feature>